<evidence type="ECO:0000313" key="3">
    <source>
        <dbReference type="Proteomes" id="UP001178507"/>
    </source>
</evidence>
<comment type="caution">
    <text evidence="2">The sequence shown here is derived from an EMBL/GenBank/DDBJ whole genome shotgun (WGS) entry which is preliminary data.</text>
</comment>
<feature type="region of interest" description="Disordered" evidence="1">
    <location>
        <begin position="289"/>
        <end position="316"/>
    </location>
</feature>
<organism evidence="2 3">
    <name type="scientific">Effrenium voratum</name>
    <dbReference type="NCBI Taxonomy" id="2562239"/>
    <lineage>
        <taxon>Eukaryota</taxon>
        <taxon>Sar</taxon>
        <taxon>Alveolata</taxon>
        <taxon>Dinophyceae</taxon>
        <taxon>Suessiales</taxon>
        <taxon>Symbiodiniaceae</taxon>
        <taxon>Effrenium</taxon>
    </lineage>
</organism>
<dbReference type="Proteomes" id="UP001178507">
    <property type="component" value="Unassembled WGS sequence"/>
</dbReference>
<reference evidence="2" key="1">
    <citation type="submission" date="2023-08" db="EMBL/GenBank/DDBJ databases">
        <authorList>
            <person name="Chen Y."/>
            <person name="Shah S."/>
            <person name="Dougan E. K."/>
            <person name="Thang M."/>
            <person name="Chan C."/>
        </authorList>
    </citation>
    <scope>NUCLEOTIDE SEQUENCE</scope>
</reference>
<feature type="region of interest" description="Disordered" evidence="1">
    <location>
        <begin position="168"/>
        <end position="207"/>
    </location>
</feature>
<feature type="compositionally biased region" description="Acidic residues" evidence="1">
    <location>
        <begin position="196"/>
        <end position="205"/>
    </location>
</feature>
<name>A0AA36MI23_9DINO</name>
<accession>A0AA36MI23</accession>
<dbReference type="EMBL" id="CAUJNA010000165">
    <property type="protein sequence ID" value="CAJ1372944.1"/>
    <property type="molecule type" value="Genomic_DNA"/>
</dbReference>
<gene>
    <name evidence="2" type="ORF">EVOR1521_LOCUS2913</name>
</gene>
<proteinExistence type="predicted"/>
<dbReference type="AlphaFoldDB" id="A0AA36MI23"/>
<sequence length="341" mass="37036">METDARPWSVEDEEDRLGGRLLPAETANSFGGPYTPFANSLTRALLQQGLGEVESNWTVAASPESSGRRSSGNLEGNSALRVHPGSQLASPATTPPATSPLTSQGLSSRESSAKKSQDLEAWSESVLRQLASKEARRTPNSTQRQLERLTPGDIAAIFGVSIDVDADKEKSSNATGQEGARPRVPKLNLASIRREDEDEEEEEDFDNKVGSDAVGVLPAPSTQKPAVNIPPLPLQSLPGELSNQQGSVPNQNARKLVPLAQILQRRSKRDLSMYCDDLTLMLFKQNRGARNNKRAMSKSKTAVELPPLQPHPGPKVSHEKAITGVQDIVHAHFHYHYHVPS</sequence>
<feature type="compositionally biased region" description="Polar residues" evidence="1">
    <location>
        <begin position="57"/>
        <end position="76"/>
    </location>
</feature>
<protein>
    <submittedName>
        <fullName evidence="2">Uncharacterized protein</fullName>
    </submittedName>
</protein>
<feature type="region of interest" description="Disordered" evidence="1">
    <location>
        <begin position="57"/>
        <end position="152"/>
    </location>
</feature>
<evidence type="ECO:0000256" key="1">
    <source>
        <dbReference type="SAM" id="MobiDB-lite"/>
    </source>
</evidence>
<feature type="region of interest" description="Disordered" evidence="1">
    <location>
        <begin position="1"/>
        <end position="37"/>
    </location>
</feature>
<keyword evidence="3" id="KW-1185">Reference proteome</keyword>
<evidence type="ECO:0000313" key="2">
    <source>
        <dbReference type="EMBL" id="CAJ1372944.1"/>
    </source>
</evidence>